<organism evidence="14 15">
    <name type="scientific">Pseudomonas kuykendallii</name>
    <dbReference type="NCBI Taxonomy" id="1007099"/>
    <lineage>
        <taxon>Bacteria</taxon>
        <taxon>Pseudomonadati</taxon>
        <taxon>Pseudomonadota</taxon>
        <taxon>Gammaproteobacteria</taxon>
        <taxon>Pseudomonadales</taxon>
        <taxon>Pseudomonadaceae</taxon>
        <taxon>Pseudomonas</taxon>
    </lineage>
</organism>
<gene>
    <name evidence="14" type="ORF">DI599_05105</name>
</gene>
<keyword evidence="6 11" id="KW-0472">Membrane</keyword>
<evidence type="ECO:0000313" key="15">
    <source>
        <dbReference type="Proteomes" id="UP000249198"/>
    </source>
</evidence>
<dbReference type="InterPro" id="IPR004089">
    <property type="entry name" value="MCPsignal_dom"/>
</dbReference>
<protein>
    <submittedName>
        <fullName evidence="14">Chemotaxis protein</fullName>
    </submittedName>
</protein>
<evidence type="ECO:0000256" key="11">
    <source>
        <dbReference type="SAM" id="Phobius"/>
    </source>
</evidence>
<comment type="caution">
    <text evidence="14">The sequence shown here is derived from an EMBL/GenBank/DDBJ whole genome shotgun (WGS) entry which is preliminary data.</text>
</comment>
<dbReference type="SMART" id="SM00304">
    <property type="entry name" value="HAMP"/>
    <property type="match status" value="3"/>
</dbReference>
<evidence type="ECO:0000256" key="7">
    <source>
        <dbReference type="ARBA" id="ARBA00023224"/>
    </source>
</evidence>
<dbReference type="PROSITE" id="PS50885">
    <property type="entry name" value="HAMP"/>
    <property type="match status" value="1"/>
</dbReference>
<keyword evidence="4 11" id="KW-0812">Transmembrane</keyword>
<dbReference type="Gene3D" id="1.10.287.950">
    <property type="entry name" value="Methyl-accepting chemotaxis protein"/>
    <property type="match status" value="1"/>
</dbReference>
<evidence type="ECO:0000256" key="10">
    <source>
        <dbReference type="SAM" id="Coils"/>
    </source>
</evidence>
<feature type="transmembrane region" description="Helical" evidence="11">
    <location>
        <begin position="270"/>
        <end position="290"/>
    </location>
</feature>
<evidence type="ECO:0000256" key="8">
    <source>
        <dbReference type="ARBA" id="ARBA00029447"/>
    </source>
</evidence>
<evidence type="ECO:0000313" key="14">
    <source>
        <dbReference type="EMBL" id="PZP25613.1"/>
    </source>
</evidence>
<keyword evidence="5 11" id="KW-1133">Transmembrane helix</keyword>
<dbReference type="Pfam" id="PF00672">
    <property type="entry name" value="HAMP"/>
    <property type="match status" value="1"/>
</dbReference>
<comment type="subcellular location">
    <subcellularLocation>
        <location evidence="1">Cell membrane</location>
        <topology evidence="1">Multi-pass membrane protein</topology>
    </subcellularLocation>
</comment>
<evidence type="ECO:0000256" key="5">
    <source>
        <dbReference type="ARBA" id="ARBA00022989"/>
    </source>
</evidence>
<proteinExistence type="inferred from homology"/>
<feature type="domain" description="HAMP" evidence="13">
    <location>
        <begin position="295"/>
        <end position="349"/>
    </location>
</feature>
<dbReference type="PROSITE" id="PS50111">
    <property type="entry name" value="CHEMOTAXIS_TRANSDUC_2"/>
    <property type="match status" value="1"/>
</dbReference>
<dbReference type="GO" id="GO:0006935">
    <property type="term" value="P:chemotaxis"/>
    <property type="evidence" value="ECO:0007669"/>
    <property type="project" value="UniProtKB-ARBA"/>
</dbReference>
<evidence type="ECO:0000256" key="6">
    <source>
        <dbReference type="ARBA" id="ARBA00023136"/>
    </source>
</evidence>
<reference evidence="14 15" key="1">
    <citation type="submission" date="2017-08" db="EMBL/GenBank/DDBJ databases">
        <title>Infants hospitalized years apart are colonized by the same room-sourced microbial strains.</title>
        <authorList>
            <person name="Brooks B."/>
            <person name="Olm M.R."/>
            <person name="Firek B.A."/>
            <person name="Baker R."/>
            <person name="Thomas B.C."/>
            <person name="Morowitz M.J."/>
            <person name="Banfield J.F."/>
        </authorList>
    </citation>
    <scope>NUCLEOTIDE SEQUENCE [LARGE SCALE GENOMIC DNA]</scope>
    <source>
        <strain evidence="14">S2_009_000_R2_77</strain>
    </source>
</reference>
<dbReference type="FunFam" id="1.10.287.950:FF:000001">
    <property type="entry name" value="Methyl-accepting chemotaxis sensory transducer"/>
    <property type="match status" value="1"/>
</dbReference>
<evidence type="ECO:0000256" key="4">
    <source>
        <dbReference type="ARBA" id="ARBA00022692"/>
    </source>
</evidence>
<feature type="coiled-coil region" evidence="10">
    <location>
        <begin position="355"/>
        <end position="389"/>
    </location>
</feature>
<dbReference type="Proteomes" id="UP000249198">
    <property type="component" value="Unassembled WGS sequence"/>
</dbReference>
<evidence type="ECO:0000256" key="3">
    <source>
        <dbReference type="ARBA" id="ARBA00022481"/>
    </source>
</evidence>
<dbReference type="InterPro" id="IPR003660">
    <property type="entry name" value="HAMP_dom"/>
</dbReference>
<dbReference type="CDD" id="cd11386">
    <property type="entry name" value="MCP_signal"/>
    <property type="match status" value="1"/>
</dbReference>
<evidence type="ECO:0000256" key="9">
    <source>
        <dbReference type="PROSITE-ProRule" id="PRU00284"/>
    </source>
</evidence>
<sequence>MPFLLSWKQKFRLLLIIILVGLALMTASSLWTNQRLTQTLQARQLATSYAGVATNLLNQWLKLEALRRQLNPNSEARVREQMQSVRTLNAQLVAQAMPLGDPDILQRAKRLQALLDENLTSQELWLEQRRQLGLSDSEGLRRTALEAAKPLAAITITLIQPFIAEALTSQRDYLAELDPRYAEQTRSALAKLDKQLIELDWKDSKIGESASAFATSFDQVDALIRQIVASRQTLATQGQQIEEQVEQQAIALRDGLLARAEARAAQASQLSYWILGMAFCAIALMLLVSLTQASRALLTQLDRVIQQLARVAAGDLTATLDIGDNSKDEFNRLGEGSNRMTRGIAALIGQVIEGNRELGQLQRHLNTAMQRLEENSLQVEAQTEQAASASQQISATVGEMARRASDVNDATLKANESARLGATVIVTSVESMRRLSQLIQDTHRQVNQLIHSSTQVSGILDVINALADQTNLLALNAAIEAARAGDAGRGFSVVADEVRSLAQKTVAATTDIGRIIGDLREQTQSMDELMVSGLSVSAEGERQAGQAADAMGAITLNVDQLSAQMNQVAVAIEEISSTTEEIAAKMEDIHRHTGETKDLRQTLEQHATSLSAQVSALDQSTQRFRIA</sequence>
<dbReference type="EMBL" id="QFOH01000005">
    <property type="protein sequence ID" value="PZP25613.1"/>
    <property type="molecule type" value="Genomic_DNA"/>
</dbReference>
<dbReference type="PANTHER" id="PTHR32089:SF119">
    <property type="entry name" value="METHYL-ACCEPTING CHEMOTAXIS PROTEIN CTPL"/>
    <property type="match status" value="1"/>
</dbReference>
<feature type="domain" description="Methyl-accepting transducer" evidence="12">
    <location>
        <begin position="354"/>
        <end position="590"/>
    </location>
</feature>
<comment type="similarity">
    <text evidence="8">Belongs to the methyl-accepting chemotaxis (MCP) protein family.</text>
</comment>
<evidence type="ECO:0000259" key="12">
    <source>
        <dbReference type="PROSITE" id="PS50111"/>
    </source>
</evidence>
<keyword evidence="2" id="KW-1003">Cell membrane</keyword>
<evidence type="ECO:0000256" key="2">
    <source>
        <dbReference type="ARBA" id="ARBA00022475"/>
    </source>
</evidence>
<evidence type="ECO:0000256" key="1">
    <source>
        <dbReference type="ARBA" id="ARBA00004651"/>
    </source>
</evidence>
<dbReference type="GO" id="GO:0005886">
    <property type="term" value="C:plasma membrane"/>
    <property type="evidence" value="ECO:0007669"/>
    <property type="project" value="UniProtKB-SubCell"/>
</dbReference>
<dbReference type="SUPFAM" id="SSF58104">
    <property type="entry name" value="Methyl-accepting chemotaxis protein (MCP) signaling domain"/>
    <property type="match status" value="1"/>
</dbReference>
<evidence type="ECO:0000259" key="13">
    <source>
        <dbReference type="PROSITE" id="PS50885"/>
    </source>
</evidence>
<dbReference type="SMART" id="SM00283">
    <property type="entry name" value="MA"/>
    <property type="match status" value="1"/>
</dbReference>
<keyword evidence="10" id="KW-0175">Coiled coil</keyword>
<dbReference type="Pfam" id="PF00015">
    <property type="entry name" value="MCPsignal"/>
    <property type="match status" value="1"/>
</dbReference>
<dbReference type="PANTHER" id="PTHR32089">
    <property type="entry name" value="METHYL-ACCEPTING CHEMOTAXIS PROTEIN MCPB"/>
    <property type="match status" value="1"/>
</dbReference>
<dbReference type="AlphaFoldDB" id="A0A2W5D5S3"/>
<keyword evidence="3" id="KW-0488">Methylation</keyword>
<accession>A0A2W5D5S3</accession>
<dbReference type="CDD" id="cd06225">
    <property type="entry name" value="HAMP"/>
    <property type="match status" value="1"/>
</dbReference>
<keyword evidence="7 9" id="KW-0807">Transducer</keyword>
<dbReference type="GO" id="GO:0007165">
    <property type="term" value="P:signal transduction"/>
    <property type="evidence" value="ECO:0007669"/>
    <property type="project" value="UniProtKB-KW"/>
</dbReference>
<name>A0A2W5D5S3_9PSED</name>